<organism evidence="1 2">
    <name type="scientific">Rousettus aegyptiacus</name>
    <name type="common">Egyptian fruit bat</name>
    <name type="synonym">Pteropus aegyptiacus</name>
    <dbReference type="NCBI Taxonomy" id="9407"/>
    <lineage>
        <taxon>Eukaryota</taxon>
        <taxon>Metazoa</taxon>
        <taxon>Chordata</taxon>
        <taxon>Craniata</taxon>
        <taxon>Vertebrata</taxon>
        <taxon>Euteleostomi</taxon>
        <taxon>Mammalia</taxon>
        <taxon>Eutheria</taxon>
        <taxon>Laurasiatheria</taxon>
        <taxon>Chiroptera</taxon>
        <taxon>Yinpterochiroptera</taxon>
        <taxon>Pteropodoidea</taxon>
        <taxon>Pteropodidae</taxon>
        <taxon>Rousettinae</taxon>
        <taxon>Rousettus</taxon>
    </lineage>
</organism>
<proteinExistence type="predicted"/>
<dbReference type="EMBL" id="JACASE010000013">
    <property type="protein sequence ID" value="KAF6418695.1"/>
    <property type="molecule type" value="Genomic_DNA"/>
</dbReference>
<dbReference type="AlphaFoldDB" id="A0A7J8D6L2"/>
<keyword evidence="2" id="KW-1185">Reference proteome</keyword>
<evidence type="ECO:0000313" key="2">
    <source>
        <dbReference type="Proteomes" id="UP000593571"/>
    </source>
</evidence>
<accession>A0A7J8D6L2</accession>
<evidence type="ECO:0000313" key="1">
    <source>
        <dbReference type="EMBL" id="KAF6418695.1"/>
    </source>
</evidence>
<comment type="caution">
    <text evidence="1">The sequence shown here is derived from an EMBL/GenBank/DDBJ whole genome shotgun (WGS) entry which is preliminary data.</text>
</comment>
<name>A0A7J8D6L2_ROUAE</name>
<gene>
    <name evidence="1" type="ORF">HJG63_008737</name>
</gene>
<protein>
    <submittedName>
        <fullName evidence="1">Uncharacterized protein</fullName>
    </submittedName>
</protein>
<sequence>MFAQIPLGIHGVRSWRIWGEGPSGVGVGGCVSASVLQPWLIKINCCFSAIPTSLLSVMTGPCRWSCGAPSSPRQGCSGILPHLLSSLLFQGALAARGSFLFLPVHHLTSSILTCGNSHMCRSHAQKYWCAVWVFFAEF</sequence>
<dbReference type="Proteomes" id="UP000593571">
    <property type="component" value="Unassembled WGS sequence"/>
</dbReference>
<reference evidence="1 2" key="1">
    <citation type="journal article" date="2020" name="Nature">
        <title>Six reference-quality genomes reveal evolution of bat adaptations.</title>
        <authorList>
            <person name="Jebb D."/>
            <person name="Huang Z."/>
            <person name="Pippel M."/>
            <person name="Hughes G.M."/>
            <person name="Lavrichenko K."/>
            <person name="Devanna P."/>
            <person name="Winkler S."/>
            <person name="Jermiin L.S."/>
            <person name="Skirmuntt E.C."/>
            <person name="Katzourakis A."/>
            <person name="Burkitt-Gray L."/>
            <person name="Ray D.A."/>
            <person name="Sullivan K.A.M."/>
            <person name="Roscito J.G."/>
            <person name="Kirilenko B.M."/>
            <person name="Davalos L.M."/>
            <person name="Corthals A.P."/>
            <person name="Power M.L."/>
            <person name="Jones G."/>
            <person name="Ransome R.D."/>
            <person name="Dechmann D.K.N."/>
            <person name="Locatelli A.G."/>
            <person name="Puechmaille S.J."/>
            <person name="Fedrigo O."/>
            <person name="Jarvis E.D."/>
            <person name="Hiller M."/>
            <person name="Vernes S.C."/>
            <person name="Myers E.W."/>
            <person name="Teeling E.C."/>
        </authorList>
    </citation>
    <scope>NUCLEOTIDE SEQUENCE [LARGE SCALE GENOMIC DNA]</scope>
    <source>
        <strain evidence="1">MRouAeg1</strain>
        <tissue evidence="1">Muscle</tissue>
    </source>
</reference>